<feature type="transmembrane region" description="Helical" evidence="5">
    <location>
        <begin position="74"/>
        <end position="93"/>
    </location>
</feature>
<protein>
    <recommendedName>
        <fullName evidence="5">Probable membrane transporter protein</fullName>
    </recommendedName>
</protein>
<comment type="similarity">
    <text evidence="5">Belongs to the 4-toluene sulfonate uptake permease (TSUP) (TC 2.A.102) family.</text>
</comment>
<accession>A0ABQ5T6G8</accession>
<name>A0ABQ5T6G8_9CAUL</name>
<sequence length="262" mass="25563">MTTDLLALSLAAFSGGVVALLLTLFGGGGSVLAVPLLLYLVGVHDPHVAIGVSAAGVSLNALTALAGQAKAGRVRWPCAILFAVTGAAGAWFGSSLAKMIDGHQLLLIFAVAMAAVGVSMLRPKPVVVRAEPSLNWAMSPNVGLAGAGVGSAAGFFGIGGGFLIVPGLMAATGMSLATAQATSLLSVAAFGATTAGNYALSGWIDLGLVAAMTVGGVAGTAAGLPLARRLGANAGLGRGLFAGLILVVSAYVAVRAVLTLMG</sequence>
<feature type="transmembrane region" description="Helical" evidence="5">
    <location>
        <begin position="206"/>
        <end position="227"/>
    </location>
</feature>
<evidence type="ECO:0000256" key="1">
    <source>
        <dbReference type="ARBA" id="ARBA00004141"/>
    </source>
</evidence>
<evidence type="ECO:0000256" key="2">
    <source>
        <dbReference type="ARBA" id="ARBA00022692"/>
    </source>
</evidence>
<comment type="caution">
    <text evidence="6">The sequence shown here is derived from an EMBL/GenBank/DDBJ whole genome shotgun (WGS) entry which is preliminary data.</text>
</comment>
<reference evidence="6" key="1">
    <citation type="journal article" date="2014" name="Int. J. Syst. Evol. Microbiol.">
        <title>Complete genome of a new Firmicutes species belonging to the dominant human colonic microbiota ('Ruminococcus bicirculans') reveals two chromosomes and a selective capacity to utilize plant glucans.</title>
        <authorList>
            <consortium name="NISC Comparative Sequencing Program"/>
            <person name="Wegmann U."/>
            <person name="Louis P."/>
            <person name="Goesmann A."/>
            <person name="Henrissat B."/>
            <person name="Duncan S.H."/>
            <person name="Flint H.J."/>
        </authorList>
    </citation>
    <scope>NUCLEOTIDE SEQUENCE</scope>
    <source>
        <strain evidence="6">VKM B-1499</strain>
    </source>
</reference>
<feature type="transmembrane region" description="Helical" evidence="5">
    <location>
        <begin position="239"/>
        <end position="258"/>
    </location>
</feature>
<evidence type="ECO:0000256" key="3">
    <source>
        <dbReference type="ARBA" id="ARBA00022989"/>
    </source>
</evidence>
<dbReference type="Proteomes" id="UP001143509">
    <property type="component" value="Unassembled WGS sequence"/>
</dbReference>
<dbReference type="RefSeq" id="WP_271164412.1">
    <property type="nucleotide sequence ID" value="NZ_BSFD01000002.1"/>
</dbReference>
<comment type="subcellular location">
    <subcellularLocation>
        <location evidence="5">Cell membrane</location>
        <topology evidence="5">Multi-pass membrane protein</topology>
    </subcellularLocation>
    <subcellularLocation>
        <location evidence="1">Membrane</location>
        <topology evidence="1">Multi-pass membrane protein</topology>
    </subcellularLocation>
</comment>
<evidence type="ECO:0000256" key="5">
    <source>
        <dbReference type="RuleBase" id="RU363041"/>
    </source>
</evidence>
<keyword evidence="7" id="KW-1185">Reference proteome</keyword>
<keyword evidence="4 5" id="KW-0472">Membrane</keyword>
<organism evidence="6 7">
    <name type="scientific">Brevundimonas intermedia</name>
    <dbReference type="NCBI Taxonomy" id="74315"/>
    <lineage>
        <taxon>Bacteria</taxon>
        <taxon>Pseudomonadati</taxon>
        <taxon>Pseudomonadota</taxon>
        <taxon>Alphaproteobacteria</taxon>
        <taxon>Caulobacterales</taxon>
        <taxon>Caulobacteraceae</taxon>
        <taxon>Brevundimonas</taxon>
    </lineage>
</organism>
<dbReference type="InterPro" id="IPR051598">
    <property type="entry name" value="TSUP/Inactive_protease-like"/>
</dbReference>
<proteinExistence type="inferred from homology"/>
<keyword evidence="2 5" id="KW-0812">Transmembrane</keyword>
<dbReference type="Pfam" id="PF01925">
    <property type="entry name" value="TauE"/>
    <property type="match status" value="1"/>
</dbReference>
<dbReference type="EMBL" id="BSFD01000002">
    <property type="protein sequence ID" value="GLK48171.1"/>
    <property type="molecule type" value="Genomic_DNA"/>
</dbReference>
<dbReference type="InterPro" id="IPR002781">
    <property type="entry name" value="TM_pro_TauE-like"/>
</dbReference>
<dbReference type="PANTHER" id="PTHR43701:SF2">
    <property type="entry name" value="MEMBRANE TRANSPORTER PROTEIN YJNA-RELATED"/>
    <property type="match status" value="1"/>
</dbReference>
<feature type="transmembrane region" description="Helical" evidence="5">
    <location>
        <begin position="105"/>
        <end position="122"/>
    </location>
</feature>
<feature type="transmembrane region" description="Helical" evidence="5">
    <location>
        <begin position="177"/>
        <end position="200"/>
    </location>
</feature>
<keyword evidence="3 5" id="KW-1133">Transmembrane helix</keyword>
<evidence type="ECO:0000313" key="6">
    <source>
        <dbReference type="EMBL" id="GLK48171.1"/>
    </source>
</evidence>
<evidence type="ECO:0000313" key="7">
    <source>
        <dbReference type="Proteomes" id="UP001143509"/>
    </source>
</evidence>
<gene>
    <name evidence="6" type="ORF">GCM10017620_11440</name>
</gene>
<keyword evidence="5" id="KW-1003">Cell membrane</keyword>
<feature type="transmembrane region" description="Helical" evidence="5">
    <location>
        <begin position="142"/>
        <end position="165"/>
    </location>
</feature>
<evidence type="ECO:0000256" key="4">
    <source>
        <dbReference type="ARBA" id="ARBA00023136"/>
    </source>
</evidence>
<reference evidence="6" key="2">
    <citation type="submission" date="2023-01" db="EMBL/GenBank/DDBJ databases">
        <authorList>
            <person name="Sun Q."/>
            <person name="Evtushenko L."/>
        </authorList>
    </citation>
    <scope>NUCLEOTIDE SEQUENCE</scope>
    <source>
        <strain evidence="6">VKM B-1499</strain>
    </source>
</reference>
<dbReference type="PANTHER" id="PTHR43701">
    <property type="entry name" value="MEMBRANE TRANSPORTER PROTEIN MJ0441-RELATED"/>
    <property type="match status" value="1"/>
</dbReference>